<dbReference type="Proteomes" id="UP000679848">
    <property type="component" value="Chromosome"/>
</dbReference>
<dbReference type="GO" id="GO:0022857">
    <property type="term" value="F:transmembrane transporter activity"/>
    <property type="evidence" value="ECO:0007669"/>
    <property type="project" value="InterPro"/>
</dbReference>
<proteinExistence type="predicted"/>
<keyword evidence="5 6" id="KW-0472">Membrane</keyword>
<feature type="transmembrane region" description="Helical" evidence="6">
    <location>
        <begin position="115"/>
        <end position="138"/>
    </location>
</feature>
<evidence type="ECO:0000256" key="5">
    <source>
        <dbReference type="ARBA" id="ARBA00023136"/>
    </source>
</evidence>
<accession>A0A810QCS3</accession>
<dbReference type="GO" id="GO:0005886">
    <property type="term" value="C:plasma membrane"/>
    <property type="evidence" value="ECO:0007669"/>
    <property type="project" value="UniProtKB-SubCell"/>
</dbReference>
<reference evidence="7" key="1">
    <citation type="submission" date="2020-09" db="EMBL/GenBank/DDBJ databases">
        <title>New species isolated from human feces.</title>
        <authorList>
            <person name="Kitahara M."/>
            <person name="Shigeno Y."/>
            <person name="Shime M."/>
            <person name="Matsumoto Y."/>
            <person name="Nakamura S."/>
            <person name="Motooka D."/>
            <person name="Fukuoka S."/>
            <person name="Nishikawa H."/>
            <person name="Benno Y."/>
        </authorList>
    </citation>
    <scope>NUCLEOTIDE SEQUENCE</scope>
    <source>
        <strain evidence="7">MM59</strain>
    </source>
</reference>
<keyword evidence="4 6" id="KW-1133">Transmembrane helix</keyword>
<evidence type="ECO:0000256" key="3">
    <source>
        <dbReference type="ARBA" id="ARBA00022692"/>
    </source>
</evidence>
<feature type="transmembrane region" description="Helical" evidence="6">
    <location>
        <begin position="90"/>
        <end position="109"/>
    </location>
</feature>
<dbReference type="KEGG" id="pfaa:MM59RIKEN_12910"/>
<dbReference type="AlphaFoldDB" id="A0A810QCS3"/>
<dbReference type="InterPro" id="IPR001851">
    <property type="entry name" value="ABC_transp_permease"/>
</dbReference>
<dbReference type="PANTHER" id="PTHR47089:SF1">
    <property type="entry name" value="GUANOSINE ABC TRANSPORTER PERMEASE PROTEIN NUPP"/>
    <property type="match status" value="1"/>
</dbReference>
<organism evidence="7 8">
    <name type="scientific">Pusillibacter faecalis</name>
    <dbReference type="NCBI Taxonomy" id="2714358"/>
    <lineage>
        <taxon>Bacteria</taxon>
        <taxon>Bacillati</taxon>
        <taxon>Bacillota</taxon>
        <taxon>Clostridia</taxon>
        <taxon>Eubacteriales</taxon>
        <taxon>Oscillospiraceae</taxon>
        <taxon>Pusillibacter</taxon>
    </lineage>
</organism>
<feature type="transmembrane region" description="Helical" evidence="6">
    <location>
        <begin position="55"/>
        <end position="78"/>
    </location>
</feature>
<evidence type="ECO:0000313" key="8">
    <source>
        <dbReference type="Proteomes" id="UP000679848"/>
    </source>
</evidence>
<feature type="transmembrane region" description="Helical" evidence="6">
    <location>
        <begin position="195"/>
        <end position="214"/>
    </location>
</feature>
<feature type="transmembrane region" description="Helical" evidence="6">
    <location>
        <begin position="243"/>
        <end position="263"/>
    </location>
</feature>
<keyword evidence="2" id="KW-1003">Cell membrane</keyword>
<evidence type="ECO:0000256" key="6">
    <source>
        <dbReference type="SAM" id="Phobius"/>
    </source>
</evidence>
<protein>
    <submittedName>
        <fullName evidence="7">ABC transporter permease</fullName>
    </submittedName>
</protein>
<evidence type="ECO:0000313" key="7">
    <source>
        <dbReference type="EMBL" id="BCK83972.1"/>
    </source>
</evidence>
<evidence type="ECO:0000256" key="4">
    <source>
        <dbReference type="ARBA" id="ARBA00022989"/>
    </source>
</evidence>
<feature type="transmembrane region" description="Helical" evidence="6">
    <location>
        <begin position="150"/>
        <end position="168"/>
    </location>
</feature>
<comment type="subcellular location">
    <subcellularLocation>
        <location evidence="1">Cell membrane</location>
        <topology evidence="1">Multi-pass membrane protein</topology>
    </subcellularLocation>
</comment>
<dbReference type="EMBL" id="AP023420">
    <property type="protein sequence ID" value="BCK83972.1"/>
    <property type="molecule type" value="Genomic_DNA"/>
</dbReference>
<name>A0A810QCS3_9FIRM</name>
<feature type="transmembrane region" description="Helical" evidence="6">
    <location>
        <begin position="322"/>
        <end position="340"/>
    </location>
</feature>
<feature type="transmembrane region" description="Helical" evidence="6">
    <location>
        <begin position="294"/>
        <end position="316"/>
    </location>
</feature>
<gene>
    <name evidence="7" type="ORF">MM59RIKEN_12910</name>
</gene>
<evidence type="ECO:0000256" key="1">
    <source>
        <dbReference type="ARBA" id="ARBA00004651"/>
    </source>
</evidence>
<keyword evidence="3 6" id="KW-0812">Transmembrane</keyword>
<dbReference type="RefSeq" id="WP_187027859.1">
    <property type="nucleotide sequence ID" value="NZ_AP023420.1"/>
</dbReference>
<feature type="transmembrane region" description="Helical" evidence="6">
    <location>
        <begin position="12"/>
        <end position="35"/>
    </location>
</feature>
<sequence>MKKVRRIESAFELARILLALVIAYALSLLCLVLVTEDPIEAVYMFAVGPLTSTRRIGQVIVKFIPYALCGVGMCFMYASNRFSMFGEGSYLMSGCFVTIAAFALEPYHLPLIVMVPILLVVGAFFGGLIGFTPAILGAKLKLNELVTSTMLNYVCLYLTLWILKIHLADPDITFFASKILPDNVRLPQIIDRSTIHAGLFIAPVFIIIAAIVYFRTRLGFSIRICGSNPNFAKFSGINFSRSIIWAHTIGGALVGIGACVDLLGIYDRFLWTEITNYGFYGLVSAVLARKNPLFAPLGALLLAYMHTGASILNYTSEVPIEFVQIMQALLILLISAQTFLRKTKNKVIFKDSHETISKEEKLA</sequence>
<keyword evidence="8" id="KW-1185">Reference proteome</keyword>
<evidence type="ECO:0000256" key="2">
    <source>
        <dbReference type="ARBA" id="ARBA00022475"/>
    </source>
</evidence>
<dbReference type="CDD" id="cd06580">
    <property type="entry name" value="TM_PBP1_transp_TpRbsC_like"/>
    <property type="match status" value="1"/>
</dbReference>
<dbReference type="PANTHER" id="PTHR47089">
    <property type="entry name" value="ABC TRANSPORTER, PERMEASE PROTEIN"/>
    <property type="match status" value="1"/>
</dbReference>
<feature type="transmembrane region" description="Helical" evidence="6">
    <location>
        <begin position="269"/>
        <end position="287"/>
    </location>
</feature>
<dbReference type="Pfam" id="PF02653">
    <property type="entry name" value="BPD_transp_2"/>
    <property type="match status" value="1"/>
</dbReference>